<sequence length="154" mass="17404">MAQLFLRVVSLRRLTIQLFNSAYPLPNELDLTASTRLCELNLLLTIRKGSENFLESLRLPPSLSSIALALHFYSSDCGEVVPSLGWNTMDNYLTDGVPLLKSLHIYIHEAPLTAEIRACIYGYLAKALPRLREKGIVMVHYRTHDVSDPVALWH</sequence>
<protein>
    <submittedName>
        <fullName evidence="1">Uncharacterized protein</fullName>
    </submittedName>
</protein>
<accession>A0A8K0UF45</accession>
<evidence type="ECO:0000313" key="2">
    <source>
        <dbReference type="Proteomes" id="UP000813824"/>
    </source>
</evidence>
<comment type="caution">
    <text evidence="1">The sequence shown here is derived from an EMBL/GenBank/DDBJ whole genome shotgun (WGS) entry which is preliminary data.</text>
</comment>
<keyword evidence="2" id="KW-1185">Reference proteome</keyword>
<gene>
    <name evidence="1" type="ORF">BXZ70DRAFT_711743</name>
</gene>
<organism evidence="1 2">
    <name type="scientific">Cristinia sonorae</name>
    <dbReference type="NCBI Taxonomy" id="1940300"/>
    <lineage>
        <taxon>Eukaryota</taxon>
        <taxon>Fungi</taxon>
        <taxon>Dikarya</taxon>
        <taxon>Basidiomycota</taxon>
        <taxon>Agaricomycotina</taxon>
        <taxon>Agaricomycetes</taxon>
        <taxon>Agaricomycetidae</taxon>
        <taxon>Agaricales</taxon>
        <taxon>Pleurotineae</taxon>
        <taxon>Stephanosporaceae</taxon>
        <taxon>Cristinia</taxon>
    </lineage>
</organism>
<dbReference type="EMBL" id="JAEVFJ010000069">
    <property type="protein sequence ID" value="KAH8075847.1"/>
    <property type="molecule type" value="Genomic_DNA"/>
</dbReference>
<name>A0A8K0UF45_9AGAR</name>
<reference evidence="1" key="1">
    <citation type="journal article" date="2021" name="New Phytol.">
        <title>Evolutionary innovations through gain and loss of genes in the ectomycorrhizal Boletales.</title>
        <authorList>
            <person name="Wu G."/>
            <person name="Miyauchi S."/>
            <person name="Morin E."/>
            <person name="Kuo A."/>
            <person name="Drula E."/>
            <person name="Varga T."/>
            <person name="Kohler A."/>
            <person name="Feng B."/>
            <person name="Cao Y."/>
            <person name="Lipzen A."/>
            <person name="Daum C."/>
            <person name="Hundley H."/>
            <person name="Pangilinan J."/>
            <person name="Johnson J."/>
            <person name="Barry K."/>
            <person name="LaButti K."/>
            <person name="Ng V."/>
            <person name="Ahrendt S."/>
            <person name="Min B."/>
            <person name="Choi I.G."/>
            <person name="Park H."/>
            <person name="Plett J.M."/>
            <person name="Magnuson J."/>
            <person name="Spatafora J.W."/>
            <person name="Nagy L.G."/>
            <person name="Henrissat B."/>
            <person name="Grigoriev I.V."/>
            <person name="Yang Z.L."/>
            <person name="Xu J."/>
            <person name="Martin F.M."/>
        </authorList>
    </citation>
    <scope>NUCLEOTIDE SEQUENCE</scope>
    <source>
        <strain evidence="1">KKN 215</strain>
    </source>
</reference>
<dbReference type="Proteomes" id="UP000813824">
    <property type="component" value="Unassembled WGS sequence"/>
</dbReference>
<dbReference type="AlphaFoldDB" id="A0A8K0UF45"/>
<proteinExistence type="predicted"/>
<evidence type="ECO:0000313" key="1">
    <source>
        <dbReference type="EMBL" id="KAH8075847.1"/>
    </source>
</evidence>